<reference evidence="1" key="1">
    <citation type="submission" date="2021-02" db="EMBL/GenBank/DDBJ databases">
        <authorList>
            <person name="Dougan E. K."/>
            <person name="Rhodes N."/>
            <person name="Thang M."/>
            <person name="Chan C."/>
        </authorList>
    </citation>
    <scope>NUCLEOTIDE SEQUENCE</scope>
</reference>
<gene>
    <name evidence="1" type="ORF">SNEC2469_LOCUS25036</name>
</gene>
<dbReference type="EMBL" id="CAJNJA010049018">
    <property type="protein sequence ID" value="CAE7834889.1"/>
    <property type="molecule type" value="Genomic_DNA"/>
</dbReference>
<comment type="caution">
    <text evidence="1">The sequence shown here is derived from an EMBL/GenBank/DDBJ whole genome shotgun (WGS) entry which is preliminary data.</text>
</comment>
<dbReference type="SUPFAM" id="SSF50965">
    <property type="entry name" value="Galactose oxidase, central domain"/>
    <property type="match status" value="1"/>
</dbReference>
<name>A0A812ZM75_9DINO</name>
<dbReference type="AlphaFoldDB" id="A0A812ZM75"/>
<evidence type="ECO:0000313" key="1">
    <source>
        <dbReference type="EMBL" id="CAE7834889.1"/>
    </source>
</evidence>
<proteinExistence type="predicted"/>
<keyword evidence="2" id="KW-1185">Reference proteome</keyword>
<accession>A0A812ZM75</accession>
<dbReference type="OrthoDB" id="407905at2759"/>
<evidence type="ECO:0000313" key="2">
    <source>
        <dbReference type="Proteomes" id="UP000601435"/>
    </source>
</evidence>
<organism evidence="1 2">
    <name type="scientific">Symbiodinium necroappetens</name>
    <dbReference type="NCBI Taxonomy" id="1628268"/>
    <lineage>
        <taxon>Eukaryota</taxon>
        <taxon>Sar</taxon>
        <taxon>Alveolata</taxon>
        <taxon>Dinophyceae</taxon>
        <taxon>Suessiales</taxon>
        <taxon>Symbiodiniaceae</taxon>
        <taxon>Symbiodinium</taxon>
    </lineage>
</organism>
<protein>
    <submittedName>
        <fullName evidence="1">Uncharacterized protein</fullName>
    </submittedName>
</protein>
<dbReference type="Proteomes" id="UP000601435">
    <property type="component" value="Unassembled WGS sequence"/>
</dbReference>
<sequence length="783" mass="86988">MMHCSMGRVAALVAGLVLWTISGLQLHWRELATLSVVAPDDPGPIRLKVLMVRTIGAQEVQFTKDDIRSLADKTKGIQKANTSHCAARKLPGLKAPVSRDLPLDAWPADVVCYAGITDLLIDLHVILLVWEKVGKLDVSDIPLNISVIHAPKTRKLDAWVLHLTATAVAAYDYVWLADGDVKTSDVNWFAFWTNMLYFQPQVAQPAIVAFDKGKIHWRSDHTVLRVPEDDEGETWAIDPTLIAAEVGIVEIMTPVLTPRAWLAMREALVSNSKAMEWVTKGATWCVDVKWCQLARTSVLGLEAAGEPDVSIGAVAQRLLFPRTVKIFGCFFNNNPATLESFGLLASSSGTRTQMKRLFMRDSEGSYPYDSWKASRGLQQLQSEWIDGVVHDVEQNHDSILLEVEDRQFLVTVLGRWSRLIQVMDLETGLQWSKRTESDDPDGDPLDNLNHVYTVLVDKLDGGGKEVWLPCGFRGDEVDKEFSIKYMRILDLETLELRTGPKLPFAGGACTAVALEIVPGEPPMICSFGGTNGHHNSGIFQPYATCYDRLRERFWFPFGKMPYGMDHGSVVVTPTGVCGAQRRTVIILNYRIVPYGSARPEMLAHDLPESGWTAEELSQASMEEPGKWYLYHNVSFTKSDPCTSPRDASGMATANGGRFLLNFGGIFYTRDKHGHPVGHRFSAIRSFDVCEKRWTIEGDLGMDTFALQTAASQKLQVAVTCGGESVERSLNRNGNQPWCIVHRPRHGLELANRHGGAATHKFPRGFVPGAEQQRARLKQKVGKT</sequence>
<dbReference type="InterPro" id="IPR011043">
    <property type="entry name" value="Gal_Oxase/kelch_b-propeller"/>
</dbReference>